<evidence type="ECO:0000256" key="6">
    <source>
        <dbReference type="SAM" id="Phobius"/>
    </source>
</evidence>
<evidence type="ECO:0000256" key="4">
    <source>
        <dbReference type="ARBA" id="ARBA00023136"/>
    </source>
</evidence>
<dbReference type="SUPFAM" id="SSF52540">
    <property type="entry name" value="P-loop containing nucleoside triphosphate hydrolases"/>
    <property type="match status" value="1"/>
</dbReference>
<evidence type="ECO:0000313" key="9">
    <source>
        <dbReference type="Proteomes" id="UP000094828"/>
    </source>
</evidence>
<evidence type="ECO:0000259" key="7">
    <source>
        <dbReference type="PROSITE" id="PS50929"/>
    </source>
</evidence>
<keyword evidence="9" id="KW-1185">Reference proteome</keyword>
<organism evidence="8 9">
    <name type="scientific">Planctopirus hydrillae</name>
    <dbReference type="NCBI Taxonomy" id="1841610"/>
    <lineage>
        <taxon>Bacteria</taxon>
        <taxon>Pseudomonadati</taxon>
        <taxon>Planctomycetota</taxon>
        <taxon>Planctomycetia</taxon>
        <taxon>Planctomycetales</taxon>
        <taxon>Planctomycetaceae</taxon>
        <taxon>Planctopirus</taxon>
    </lineage>
</organism>
<dbReference type="InterPro" id="IPR039421">
    <property type="entry name" value="Type_1_exporter"/>
</dbReference>
<evidence type="ECO:0000256" key="2">
    <source>
        <dbReference type="ARBA" id="ARBA00022692"/>
    </source>
</evidence>
<dbReference type="STRING" id="1841610.A6X21_21120"/>
<evidence type="ECO:0000256" key="5">
    <source>
        <dbReference type="SAM" id="MobiDB-lite"/>
    </source>
</evidence>
<accession>A0A1C3EHW6</accession>
<dbReference type="GO" id="GO:0015421">
    <property type="term" value="F:ABC-type oligopeptide transporter activity"/>
    <property type="evidence" value="ECO:0007669"/>
    <property type="project" value="TreeGrafter"/>
</dbReference>
<evidence type="ECO:0000256" key="1">
    <source>
        <dbReference type="ARBA" id="ARBA00004651"/>
    </source>
</evidence>
<dbReference type="PANTHER" id="PTHR43394:SF4">
    <property type="entry name" value="TOXIN SECRETION ABC TRANSPORTER ATP-BINDING PROTEIN"/>
    <property type="match status" value="1"/>
</dbReference>
<feature type="transmembrane region" description="Helical" evidence="6">
    <location>
        <begin position="440"/>
        <end position="463"/>
    </location>
</feature>
<evidence type="ECO:0000256" key="3">
    <source>
        <dbReference type="ARBA" id="ARBA00022989"/>
    </source>
</evidence>
<dbReference type="SUPFAM" id="SSF90123">
    <property type="entry name" value="ABC transporter transmembrane region"/>
    <property type="match status" value="1"/>
</dbReference>
<evidence type="ECO:0000313" key="8">
    <source>
        <dbReference type="EMBL" id="ODA32821.1"/>
    </source>
</evidence>
<dbReference type="AlphaFoldDB" id="A0A1C3EHW6"/>
<dbReference type="Gene3D" id="1.20.1560.10">
    <property type="entry name" value="ABC transporter type 1, transmembrane domain"/>
    <property type="match status" value="1"/>
</dbReference>
<proteinExistence type="predicted"/>
<sequence>MSRLSSSTSRAEPGELRHAETDRSDYGDETESFSSGRSQGAALAGALVEFGRLTENPWEPLIVQRELEAAARCWQGDFDSKWWKWAIEVARSHGLAIRLMDLTISEVHALAKHGGVALCRTEPIPSVSAPSSKAAPELTEKLFVVSGRRKTLAMEFANELYGKDLPWLNFVQSFPLVAVRCVVFEPNIDGLGAGHEHHQPPWKRLLRMIAPEKNEIWTVFLMACAAGLLSVSAPLAAQQLVRAVTFGGVFQPIIVLSIILLGLLSLLGAFQILKIYISEVIQRRLFTRITADLAWRLPRVKESEWLHHDGQELVNRFLEVVTLQKVISSLLVDGLAIVLATIVGMTLMAFYHPFLLGYDLVLIVLLSIIILTMGRGGVRTSIDESNNKYMALAWFEELVRVPAIFRTPDGAALAWQRSDALCTRYLNARQTHFTIVLRQYIALAVLQAVAATALLGLGGYLVLREQLTLGQLVAAELIVATIVGSFLKLGKHLEEWFDLMAAVNKLGHLFDLPVTQQRGVLLPESRAPIALDMRNVSWGHPPGAGHWMTPHLTCTVTPGSSLAILDNQPEHRSKILSALAGEAYEFEGIIELDSLPLNDLRKDLVRSQVAFVQMPEILSASIATNVHLHRPDVSDQTVKRRLEDVALMARIETLHGGIHTELSAKGEPLSSTEQMQLMLARAMAGSPRLLLIDGWLDGLPDHLRQRLLGVLFAPDRTWTTVIATSRPDIAALCDQTIEMDNAESRPLKVPRQPSLPAT</sequence>
<reference evidence="8 9" key="1">
    <citation type="submission" date="2016-05" db="EMBL/GenBank/DDBJ databases">
        <title>Genomic and physiological characterization of Planctopirus sp. isolated from fresh water lake.</title>
        <authorList>
            <person name="Subhash Y."/>
            <person name="Ramana C."/>
        </authorList>
    </citation>
    <scope>NUCLEOTIDE SEQUENCE [LARGE SCALE GENOMIC DNA]</scope>
    <source>
        <strain evidence="8 9">JC280</strain>
    </source>
</reference>
<dbReference type="GO" id="GO:0005886">
    <property type="term" value="C:plasma membrane"/>
    <property type="evidence" value="ECO:0007669"/>
    <property type="project" value="UniProtKB-SubCell"/>
</dbReference>
<protein>
    <recommendedName>
        <fullName evidence="7">ABC transmembrane type-1 domain-containing protein</fullName>
    </recommendedName>
</protein>
<dbReference type="EMBL" id="LYDR01000063">
    <property type="protein sequence ID" value="ODA32821.1"/>
    <property type="molecule type" value="Genomic_DNA"/>
</dbReference>
<feature type="compositionally biased region" description="Basic and acidic residues" evidence="5">
    <location>
        <begin position="12"/>
        <end position="26"/>
    </location>
</feature>
<dbReference type="Proteomes" id="UP000094828">
    <property type="component" value="Unassembled WGS sequence"/>
</dbReference>
<dbReference type="RefSeq" id="WP_068847409.1">
    <property type="nucleotide sequence ID" value="NZ_LYDR01000063.1"/>
</dbReference>
<feature type="transmembrane region" description="Helical" evidence="6">
    <location>
        <begin position="249"/>
        <end position="273"/>
    </location>
</feature>
<feature type="domain" description="ABC transmembrane type-1" evidence="7">
    <location>
        <begin position="217"/>
        <end position="490"/>
    </location>
</feature>
<name>A0A1C3EHW6_9PLAN</name>
<dbReference type="OrthoDB" id="311344at2"/>
<feature type="transmembrane region" description="Helical" evidence="6">
    <location>
        <begin position="330"/>
        <end position="351"/>
    </location>
</feature>
<dbReference type="GO" id="GO:0016887">
    <property type="term" value="F:ATP hydrolysis activity"/>
    <property type="evidence" value="ECO:0007669"/>
    <property type="project" value="InterPro"/>
</dbReference>
<dbReference type="PANTHER" id="PTHR43394">
    <property type="entry name" value="ATP-DEPENDENT PERMEASE MDL1, MITOCHONDRIAL"/>
    <property type="match status" value="1"/>
</dbReference>
<keyword evidence="4 6" id="KW-0472">Membrane</keyword>
<comment type="subcellular location">
    <subcellularLocation>
        <location evidence="1">Cell membrane</location>
        <topology evidence="1">Multi-pass membrane protein</topology>
    </subcellularLocation>
</comment>
<dbReference type="PROSITE" id="PS50929">
    <property type="entry name" value="ABC_TM1F"/>
    <property type="match status" value="1"/>
</dbReference>
<dbReference type="Pfam" id="PF00005">
    <property type="entry name" value="ABC_tran"/>
    <property type="match status" value="1"/>
</dbReference>
<gene>
    <name evidence="8" type="ORF">A6X21_21120</name>
</gene>
<feature type="compositionally biased region" description="Polar residues" evidence="5">
    <location>
        <begin position="1"/>
        <end position="10"/>
    </location>
</feature>
<comment type="caution">
    <text evidence="8">The sequence shown here is derived from an EMBL/GenBank/DDBJ whole genome shotgun (WGS) entry which is preliminary data.</text>
</comment>
<feature type="transmembrane region" description="Helical" evidence="6">
    <location>
        <begin position="357"/>
        <end position="378"/>
    </location>
</feature>
<dbReference type="InterPro" id="IPR036640">
    <property type="entry name" value="ABC1_TM_sf"/>
</dbReference>
<feature type="region of interest" description="Disordered" evidence="5">
    <location>
        <begin position="1"/>
        <end position="38"/>
    </location>
</feature>
<dbReference type="InterPro" id="IPR003439">
    <property type="entry name" value="ABC_transporter-like_ATP-bd"/>
</dbReference>
<keyword evidence="3 6" id="KW-1133">Transmembrane helix</keyword>
<dbReference type="CDD" id="cd00267">
    <property type="entry name" value="ABC_ATPase"/>
    <property type="match status" value="1"/>
</dbReference>
<feature type="transmembrane region" description="Helical" evidence="6">
    <location>
        <begin position="216"/>
        <end position="237"/>
    </location>
</feature>
<keyword evidence="2 6" id="KW-0812">Transmembrane</keyword>
<dbReference type="InterPro" id="IPR027417">
    <property type="entry name" value="P-loop_NTPase"/>
</dbReference>
<dbReference type="InterPro" id="IPR011527">
    <property type="entry name" value="ABC1_TM_dom"/>
</dbReference>
<dbReference type="GO" id="GO:0005524">
    <property type="term" value="F:ATP binding"/>
    <property type="evidence" value="ECO:0007669"/>
    <property type="project" value="InterPro"/>
</dbReference>
<dbReference type="Gene3D" id="3.40.50.300">
    <property type="entry name" value="P-loop containing nucleotide triphosphate hydrolases"/>
    <property type="match status" value="1"/>
</dbReference>